<sequence>MGMEPRVGDRLGRYELVEVLGRGGMGTVFRARDTELHRDVAVKVINAVLAGDDEFRERFLREAVVLSQMDSNHVVAVHDHGEQDGSPYLVTQLVRGGDLLALLRAQGSLEPSYALDLAGQVLEGLADAHAIGVVHRDVKPSNVLLREDRRIAYLCDFGIATSPGRELTRTGGVVGSTAYMAPERHAGDTGGATAVAGDVYAAGCLLWTMLTGSQPYVGTDAEVAMGHLRAPVPQLPGRSPFLDRLNALLRRSLAKDPRQRYVSARAMAADVAAVRHLVPGGLVLPDVTAVRQSVDLPKERPVARRVLVTAVVGALVATGVYVGSLLGGVEMVPSVLASDDTTPTAAPPTTPSATQPSSTATRPGTTGRDSAPRTTASATGQGVVRDVDEGSGADGERAPDAGTGGGAQGSGPRDRPGSASTPRATATATATVTAAPAANYRCWNGVEVIELASCSKPTGRAGANWVFPGAGSLDQCRPQRKDVRGFIEGYICERTTGDGTVKSIAFSRWTSKEAAEAYVWGRTDPGRNRANDQWAIDGVVFGRKLNGWTRSGYAHNARIYRKDGIHWALMAQGRTVDKRASMFGLVGFRTPSQLLGVPIG</sequence>
<feature type="compositionally biased region" description="Low complexity" evidence="8">
    <location>
        <begin position="418"/>
        <end position="428"/>
    </location>
</feature>
<dbReference type="InterPro" id="IPR008271">
    <property type="entry name" value="Ser/Thr_kinase_AS"/>
</dbReference>
<evidence type="ECO:0000256" key="2">
    <source>
        <dbReference type="ARBA" id="ARBA00022527"/>
    </source>
</evidence>
<keyword evidence="4 7" id="KW-0547">Nucleotide-binding</keyword>
<name>A0A4S8N8W4_9ACTN</name>
<feature type="domain" description="Protein kinase" evidence="9">
    <location>
        <begin position="14"/>
        <end position="279"/>
    </location>
</feature>
<accession>A0A4S8N8W4</accession>
<evidence type="ECO:0000256" key="3">
    <source>
        <dbReference type="ARBA" id="ARBA00022679"/>
    </source>
</evidence>
<keyword evidence="2 10" id="KW-0723">Serine/threonine-protein kinase</keyword>
<dbReference type="Gene3D" id="1.10.510.10">
    <property type="entry name" value="Transferase(Phosphotransferase) domain 1"/>
    <property type="match status" value="1"/>
</dbReference>
<dbReference type="PROSITE" id="PS50011">
    <property type="entry name" value="PROTEIN_KINASE_DOM"/>
    <property type="match status" value="1"/>
</dbReference>
<dbReference type="GO" id="GO:0004674">
    <property type="term" value="F:protein serine/threonine kinase activity"/>
    <property type="evidence" value="ECO:0007669"/>
    <property type="project" value="UniProtKB-KW"/>
</dbReference>
<feature type="binding site" evidence="7">
    <location>
        <position position="43"/>
    </location>
    <ligand>
        <name>ATP</name>
        <dbReference type="ChEBI" id="CHEBI:30616"/>
    </ligand>
</feature>
<dbReference type="InterPro" id="IPR017441">
    <property type="entry name" value="Protein_kinase_ATP_BS"/>
</dbReference>
<dbReference type="AlphaFoldDB" id="A0A4S8N8W4"/>
<dbReference type="CDD" id="cd14014">
    <property type="entry name" value="STKc_PknB_like"/>
    <property type="match status" value="1"/>
</dbReference>
<dbReference type="SMART" id="SM00220">
    <property type="entry name" value="S_TKc"/>
    <property type="match status" value="1"/>
</dbReference>
<feature type="compositionally biased region" description="Polar residues" evidence="8">
    <location>
        <begin position="362"/>
        <end position="380"/>
    </location>
</feature>
<evidence type="ECO:0000256" key="5">
    <source>
        <dbReference type="ARBA" id="ARBA00022777"/>
    </source>
</evidence>
<dbReference type="Gene3D" id="3.30.200.20">
    <property type="entry name" value="Phosphorylase Kinase, domain 1"/>
    <property type="match status" value="1"/>
</dbReference>
<protein>
    <recommendedName>
        <fullName evidence="1">non-specific serine/threonine protein kinase</fullName>
        <ecNumber evidence="1">2.7.11.1</ecNumber>
    </recommendedName>
</protein>
<evidence type="ECO:0000256" key="4">
    <source>
        <dbReference type="ARBA" id="ARBA00022741"/>
    </source>
</evidence>
<reference evidence="10 11" key="1">
    <citation type="journal article" date="2009" name="Int. J. Syst. Evol. Microbiol.">
        <title>Nocardioides caeni sp. nov., isolated from wastewater.</title>
        <authorList>
            <person name="Yoon J.H."/>
            <person name="Kang S.J."/>
            <person name="Park S."/>
            <person name="Kim W."/>
            <person name="Oh T.K."/>
        </authorList>
    </citation>
    <scope>NUCLEOTIDE SEQUENCE [LARGE SCALE GENOMIC DNA]</scope>
    <source>
        <strain evidence="10 11">DSM 23134</strain>
    </source>
</reference>
<evidence type="ECO:0000259" key="9">
    <source>
        <dbReference type="PROSITE" id="PS50011"/>
    </source>
</evidence>
<dbReference type="Pfam" id="PF00069">
    <property type="entry name" value="Pkinase"/>
    <property type="match status" value="1"/>
</dbReference>
<dbReference type="GO" id="GO:0005524">
    <property type="term" value="F:ATP binding"/>
    <property type="evidence" value="ECO:0007669"/>
    <property type="project" value="UniProtKB-UniRule"/>
</dbReference>
<evidence type="ECO:0000256" key="6">
    <source>
        <dbReference type="ARBA" id="ARBA00022840"/>
    </source>
</evidence>
<dbReference type="EMBL" id="STGW01000006">
    <property type="protein sequence ID" value="THV12863.1"/>
    <property type="molecule type" value="Genomic_DNA"/>
</dbReference>
<dbReference type="SUPFAM" id="SSF56112">
    <property type="entry name" value="Protein kinase-like (PK-like)"/>
    <property type="match status" value="1"/>
</dbReference>
<gene>
    <name evidence="10" type="ORF">E9934_10725</name>
</gene>
<keyword evidence="5 10" id="KW-0418">Kinase</keyword>
<feature type="compositionally biased region" description="Low complexity" evidence="8">
    <location>
        <begin position="351"/>
        <end position="361"/>
    </location>
</feature>
<dbReference type="InterPro" id="IPR000719">
    <property type="entry name" value="Prot_kinase_dom"/>
</dbReference>
<evidence type="ECO:0000256" key="1">
    <source>
        <dbReference type="ARBA" id="ARBA00012513"/>
    </source>
</evidence>
<evidence type="ECO:0000256" key="7">
    <source>
        <dbReference type="PROSITE-ProRule" id="PRU10141"/>
    </source>
</evidence>
<keyword evidence="3" id="KW-0808">Transferase</keyword>
<dbReference type="InterPro" id="IPR011009">
    <property type="entry name" value="Kinase-like_dom_sf"/>
</dbReference>
<evidence type="ECO:0000313" key="10">
    <source>
        <dbReference type="EMBL" id="THV12863.1"/>
    </source>
</evidence>
<evidence type="ECO:0000313" key="11">
    <source>
        <dbReference type="Proteomes" id="UP000307087"/>
    </source>
</evidence>
<proteinExistence type="predicted"/>
<evidence type="ECO:0000256" key="8">
    <source>
        <dbReference type="SAM" id="MobiDB-lite"/>
    </source>
</evidence>
<keyword evidence="6 7" id="KW-0067">ATP-binding</keyword>
<dbReference type="PANTHER" id="PTHR43289:SF6">
    <property type="entry name" value="SERINE_THREONINE-PROTEIN KINASE NEKL-3"/>
    <property type="match status" value="1"/>
</dbReference>
<dbReference type="PROSITE" id="PS00108">
    <property type="entry name" value="PROTEIN_KINASE_ST"/>
    <property type="match status" value="1"/>
</dbReference>
<feature type="region of interest" description="Disordered" evidence="8">
    <location>
        <begin position="338"/>
        <end position="428"/>
    </location>
</feature>
<dbReference type="PROSITE" id="PS00107">
    <property type="entry name" value="PROTEIN_KINASE_ATP"/>
    <property type="match status" value="1"/>
</dbReference>
<dbReference type="PANTHER" id="PTHR43289">
    <property type="entry name" value="MITOGEN-ACTIVATED PROTEIN KINASE KINASE KINASE 20-RELATED"/>
    <property type="match status" value="1"/>
</dbReference>
<dbReference type="Proteomes" id="UP000307087">
    <property type="component" value="Unassembled WGS sequence"/>
</dbReference>
<organism evidence="10 11">
    <name type="scientific">Nocardioides caeni</name>
    <dbReference type="NCBI Taxonomy" id="574700"/>
    <lineage>
        <taxon>Bacteria</taxon>
        <taxon>Bacillati</taxon>
        <taxon>Actinomycetota</taxon>
        <taxon>Actinomycetes</taxon>
        <taxon>Propionibacteriales</taxon>
        <taxon>Nocardioidaceae</taxon>
        <taxon>Nocardioides</taxon>
    </lineage>
</organism>
<dbReference type="OrthoDB" id="9762169at2"/>
<dbReference type="RefSeq" id="WP_136562894.1">
    <property type="nucleotide sequence ID" value="NZ_BAABLS010000004.1"/>
</dbReference>
<dbReference type="EC" id="2.7.11.1" evidence="1"/>
<keyword evidence="11" id="KW-1185">Reference proteome</keyword>
<comment type="caution">
    <text evidence="10">The sequence shown here is derived from an EMBL/GenBank/DDBJ whole genome shotgun (WGS) entry which is preliminary data.</text>
</comment>